<dbReference type="EMBL" id="JBHSMZ010000017">
    <property type="protein sequence ID" value="MFC5551252.1"/>
    <property type="molecule type" value="Genomic_DNA"/>
</dbReference>
<evidence type="ECO:0000313" key="3">
    <source>
        <dbReference type="EMBL" id="MFC5551252.1"/>
    </source>
</evidence>
<dbReference type="PROSITE" id="PS51257">
    <property type="entry name" value="PROKAR_LIPOPROTEIN"/>
    <property type="match status" value="1"/>
</dbReference>
<feature type="chain" id="PRO_5047540191" evidence="1">
    <location>
        <begin position="19"/>
        <end position="505"/>
    </location>
</feature>
<dbReference type="PANTHER" id="PTHR34853">
    <property type="match status" value="1"/>
</dbReference>
<dbReference type="InterPro" id="IPR005152">
    <property type="entry name" value="Lipase_secreted"/>
</dbReference>
<keyword evidence="1" id="KW-0732">Signal</keyword>
<dbReference type="Pfam" id="PF00326">
    <property type="entry name" value="Peptidase_S9"/>
    <property type="match status" value="1"/>
</dbReference>
<dbReference type="GO" id="GO:0016787">
    <property type="term" value="F:hydrolase activity"/>
    <property type="evidence" value="ECO:0007669"/>
    <property type="project" value="UniProtKB-KW"/>
</dbReference>
<feature type="signal peptide" evidence="1">
    <location>
        <begin position="1"/>
        <end position="18"/>
    </location>
</feature>
<sequence length="505" mass="51922">MRSFQTLALSLGLGMLLAACSGGTTTGGTPVGVTNPAPLPVPIRGSLVGQAASVAVNIAGNSLATLSPSVLAGFLESAQTGTLAVAGQPQCAVSVYRVHYNTIGGAGEPTDASAAIFVPTGSGNSCGNSRPVLLYAHGTSLQKSYDMADIANNTEARLAAAVFAAQGFIVVAPNYAGYGGSSLGYHPYLDRVQEGADMIDALRAARSSFTAIGVRDSGKLLVTGYSQGGYVALAAQRAMQDLNNAEFTLTAAAGMSGPYALSRFGDELFGGAPRDGATVIVPTIINAAQHASAAIYGKPADVYEAQYAATITDLVPGTLGSSELVSLGRLPATALFAADSMPQTPGHTQYFGAGNLIRSDYRAAYLADLAAHPCEQSPSAPLNCAPAHTLRKWLLRNDLRSYLPMAPTLLCGGHDDPTVPYFNTTAAAAYFRARGAAITELDIDDTPSLNDPYRSAKSGFVAARTILRAANGDGAVASSYHAGLVAPFCMAATRDYFQSVLAMKG</sequence>
<dbReference type="PANTHER" id="PTHR34853:SF1">
    <property type="entry name" value="LIPASE 5"/>
    <property type="match status" value="1"/>
</dbReference>
<gene>
    <name evidence="3" type="ORF">ACFPO9_22260</name>
</gene>
<dbReference type="SUPFAM" id="SSF53474">
    <property type="entry name" value="alpha/beta-Hydrolases"/>
    <property type="match status" value="1"/>
</dbReference>
<dbReference type="EC" id="3.4.-.-" evidence="3"/>
<dbReference type="Gene3D" id="3.40.50.1820">
    <property type="entry name" value="alpha/beta hydrolase"/>
    <property type="match status" value="2"/>
</dbReference>
<evidence type="ECO:0000313" key="4">
    <source>
        <dbReference type="Proteomes" id="UP001596086"/>
    </source>
</evidence>
<dbReference type="InterPro" id="IPR001375">
    <property type="entry name" value="Peptidase_S9_cat"/>
</dbReference>
<dbReference type="InterPro" id="IPR029058">
    <property type="entry name" value="AB_hydrolase_fold"/>
</dbReference>
<evidence type="ECO:0000259" key="2">
    <source>
        <dbReference type="Pfam" id="PF00326"/>
    </source>
</evidence>
<evidence type="ECO:0000256" key="1">
    <source>
        <dbReference type="SAM" id="SignalP"/>
    </source>
</evidence>
<feature type="domain" description="Peptidase S9 prolyl oligopeptidase catalytic" evidence="2">
    <location>
        <begin position="159"/>
        <end position="239"/>
    </location>
</feature>
<dbReference type="Proteomes" id="UP001596086">
    <property type="component" value="Unassembled WGS sequence"/>
</dbReference>
<keyword evidence="4" id="KW-1185">Reference proteome</keyword>
<reference evidence="4" key="1">
    <citation type="journal article" date="2019" name="Int. J. Syst. Evol. Microbiol.">
        <title>The Global Catalogue of Microorganisms (GCM) 10K type strain sequencing project: providing services to taxonomists for standard genome sequencing and annotation.</title>
        <authorList>
            <consortium name="The Broad Institute Genomics Platform"/>
            <consortium name="The Broad Institute Genome Sequencing Center for Infectious Disease"/>
            <person name="Wu L."/>
            <person name="Ma J."/>
        </authorList>
    </citation>
    <scope>NUCLEOTIDE SEQUENCE [LARGE SCALE GENOMIC DNA]</scope>
    <source>
        <strain evidence="4">CGMCC 4.5798</strain>
    </source>
</reference>
<organism evidence="3 4">
    <name type="scientific">Massilia aerilata</name>
    <dbReference type="NCBI Taxonomy" id="453817"/>
    <lineage>
        <taxon>Bacteria</taxon>
        <taxon>Pseudomonadati</taxon>
        <taxon>Pseudomonadota</taxon>
        <taxon>Betaproteobacteria</taxon>
        <taxon>Burkholderiales</taxon>
        <taxon>Oxalobacteraceae</taxon>
        <taxon>Telluria group</taxon>
        <taxon>Massilia</taxon>
    </lineage>
</organism>
<protein>
    <submittedName>
        <fullName evidence="3">Alpha/beta hydrolase family protein</fullName>
        <ecNumber evidence="3">3.4.-.-</ecNumber>
    </submittedName>
</protein>
<dbReference type="RefSeq" id="WP_379775086.1">
    <property type="nucleotide sequence ID" value="NZ_JBHSMZ010000017.1"/>
</dbReference>
<name>A0ABW0S442_9BURK</name>
<proteinExistence type="predicted"/>
<accession>A0ABW0S442</accession>
<comment type="caution">
    <text evidence="3">The sequence shown here is derived from an EMBL/GenBank/DDBJ whole genome shotgun (WGS) entry which is preliminary data.</text>
</comment>
<keyword evidence="3" id="KW-0378">Hydrolase</keyword>